<feature type="chain" id="PRO_5020348179" evidence="2">
    <location>
        <begin position="19"/>
        <end position="739"/>
    </location>
</feature>
<dbReference type="AlphaFoldDB" id="A0A4R2P132"/>
<dbReference type="SUPFAM" id="SSF55486">
    <property type="entry name" value="Metalloproteases ('zincins'), catalytic domain"/>
    <property type="match status" value="1"/>
</dbReference>
<dbReference type="InterPro" id="IPR026444">
    <property type="entry name" value="Secre_tail"/>
</dbReference>
<dbReference type="InterPro" id="IPR013783">
    <property type="entry name" value="Ig-like_fold"/>
</dbReference>
<feature type="signal peptide" evidence="2">
    <location>
        <begin position="1"/>
        <end position="18"/>
    </location>
</feature>
<dbReference type="EMBL" id="SLXM01000001">
    <property type="protein sequence ID" value="TCP28383.1"/>
    <property type="molecule type" value="Genomic_DNA"/>
</dbReference>
<dbReference type="OrthoDB" id="9792152at2"/>
<dbReference type="Gene3D" id="3.40.390.10">
    <property type="entry name" value="Collagenase (Catalytic Domain)"/>
    <property type="match status" value="1"/>
</dbReference>
<dbReference type="GO" id="GO:0008237">
    <property type="term" value="F:metallopeptidase activity"/>
    <property type="evidence" value="ECO:0007669"/>
    <property type="project" value="InterPro"/>
</dbReference>
<reference evidence="4 5" key="1">
    <citation type="submission" date="2019-03" db="EMBL/GenBank/DDBJ databases">
        <title>Genomic Encyclopedia of Type Strains, Phase IV (KMG-IV): sequencing the most valuable type-strain genomes for metagenomic binning, comparative biology and taxonomic classification.</title>
        <authorList>
            <person name="Goeker M."/>
        </authorList>
    </citation>
    <scope>NUCLEOTIDE SEQUENCE [LARGE SCALE GENOMIC DNA]</scope>
    <source>
        <strain evidence="4 5">DSM 14836</strain>
    </source>
</reference>
<sequence>MRKITLVLTLFCITLTNAQSSWKKMDTGDFAFKGEKAFIKNQPEKFSIYNLDIESFKNELTSQAKGVNKIISLPGYNDKLNNYIVIEHSNFTEPIHPKYGFIKSYSIQGISDRTENGKITVGTDGVHITIFSGNHPTFYVDPYSKDKTLYMSYNRANIEKADDDFTCHVKETVEAKKTEINTAAQRTADDGFLRTYRLALSCTGEYAQFHINQQGVSGGTETVQRAAVLSAMNTTMARVNGLFERDLAVRMNIILQDGDNPLIFLDADTDGFTDDSPGSLISENQSKCDNIIGNTNYDIGHVFSTGGGGVAGLGVVCFGGKGRGVTGTSNPIGDPYDVDYVAHEMGHQFGAPHTFNNSCDNNRSNSSAVEPGSGSTIMAYAGICPPDVQSNSDDHFHSFSITSMWTHIQGTFCGTITATGNNAPVANAGSDFSVPRGTPLKLKGNATDADGTNSLTYNWEQIDNELTTAPPLSGSTAGALFRSFAPSSSSDRYLPKIETVAGGSTFSTWEVIPQVAREMNFSLVVRDNNAGGGAADRDDMKVTVTSASPFTVSNPSNTNLTGETSQIITWNRSTTHQSPINCQNVRIKLSTDGGLTFPTTLIESTPNDGSQSVTIPNHPTTTARIMVEAVDNIFYNMNSINFNIIDNPTASVDDFDFNNFSVYPNPSNGNFNITFEVIDTQEVKIKLFDIRGRMIEQKEFTNTPNTFSEELSFNGINTGLYILQVQNGDKRTTRKLIIK</sequence>
<dbReference type="Gene3D" id="2.60.40.10">
    <property type="entry name" value="Immunoglobulins"/>
    <property type="match status" value="1"/>
</dbReference>
<organism evidence="4 5">
    <name type="scientific">Tenacibaculum skagerrakense</name>
    <dbReference type="NCBI Taxonomy" id="186571"/>
    <lineage>
        <taxon>Bacteria</taxon>
        <taxon>Pseudomonadati</taxon>
        <taxon>Bacteroidota</taxon>
        <taxon>Flavobacteriia</taxon>
        <taxon>Flavobacteriales</taxon>
        <taxon>Flavobacteriaceae</taxon>
        <taxon>Tenacibaculum</taxon>
    </lineage>
</organism>
<comment type="caution">
    <text evidence="4">The sequence shown here is derived from an EMBL/GenBank/DDBJ whole genome shotgun (WGS) entry which is preliminary data.</text>
</comment>
<evidence type="ECO:0000259" key="3">
    <source>
        <dbReference type="Pfam" id="PF18962"/>
    </source>
</evidence>
<keyword evidence="1 2" id="KW-0732">Signal</keyword>
<dbReference type="NCBIfam" id="TIGR04183">
    <property type="entry name" value="Por_Secre_tail"/>
    <property type="match status" value="1"/>
</dbReference>
<dbReference type="Pfam" id="PF18962">
    <property type="entry name" value="Por_Secre_tail"/>
    <property type="match status" value="1"/>
</dbReference>
<evidence type="ECO:0000256" key="2">
    <source>
        <dbReference type="SAM" id="SignalP"/>
    </source>
</evidence>
<protein>
    <submittedName>
        <fullName evidence="4">Putative secreted protein (Por secretion system target)</fullName>
    </submittedName>
</protein>
<feature type="domain" description="Secretion system C-terminal sorting" evidence="3">
    <location>
        <begin position="662"/>
        <end position="738"/>
    </location>
</feature>
<proteinExistence type="predicted"/>
<dbReference type="RefSeq" id="WP_132792548.1">
    <property type="nucleotide sequence ID" value="NZ_SLXM01000001.1"/>
</dbReference>
<gene>
    <name evidence="4" type="ORF">EV195_101559</name>
</gene>
<accession>A0A4R2P132</accession>
<name>A0A4R2P132_9FLAO</name>
<evidence type="ECO:0000313" key="5">
    <source>
        <dbReference type="Proteomes" id="UP000294564"/>
    </source>
</evidence>
<evidence type="ECO:0000256" key="1">
    <source>
        <dbReference type="ARBA" id="ARBA00022729"/>
    </source>
</evidence>
<keyword evidence="5" id="KW-1185">Reference proteome</keyword>
<dbReference type="Proteomes" id="UP000294564">
    <property type="component" value="Unassembled WGS sequence"/>
</dbReference>
<dbReference type="InterPro" id="IPR024079">
    <property type="entry name" value="MetalloPept_cat_dom_sf"/>
</dbReference>
<evidence type="ECO:0000313" key="4">
    <source>
        <dbReference type="EMBL" id="TCP28383.1"/>
    </source>
</evidence>
<dbReference type="Pfam" id="PF13583">
    <property type="entry name" value="Reprolysin_4"/>
    <property type="match status" value="1"/>
</dbReference>